<comment type="similarity">
    <text evidence="1">Belongs to the HipA Ser/Thr kinase family.</text>
</comment>
<keyword evidence="3 6" id="KW-0418">Kinase</keyword>
<protein>
    <submittedName>
        <fullName evidence="6">Phosphatidylinositol kinase</fullName>
    </submittedName>
</protein>
<keyword evidence="2" id="KW-0808">Transferase</keyword>
<dbReference type="RefSeq" id="WP_088234296.1">
    <property type="nucleotide sequence ID" value="NZ_LT855380.1"/>
</dbReference>
<feature type="domain" description="HipA N-terminal subdomain 1" evidence="5">
    <location>
        <begin position="21"/>
        <end position="123"/>
    </location>
</feature>
<accession>A0A1Y6JDE3</accession>
<name>A0A1Y6JDE3_PSEVI</name>
<proteinExistence type="inferred from homology"/>
<dbReference type="GO" id="GO:0005829">
    <property type="term" value="C:cytosol"/>
    <property type="evidence" value="ECO:0007669"/>
    <property type="project" value="TreeGrafter"/>
</dbReference>
<evidence type="ECO:0000313" key="7">
    <source>
        <dbReference type="Proteomes" id="UP000196842"/>
    </source>
</evidence>
<dbReference type="EMBL" id="LT855380">
    <property type="protein sequence ID" value="SMS07824.1"/>
    <property type="molecule type" value="Genomic_DNA"/>
</dbReference>
<dbReference type="PANTHER" id="PTHR37419">
    <property type="entry name" value="SERINE/THREONINE-PROTEIN KINASE TOXIN HIPA"/>
    <property type="match status" value="1"/>
</dbReference>
<organism evidence="6 7">
    <name type="scientific">Pseudomonas viridiflava</name>
    <name type="common">Phytomonas viridiflava</name>
    <dbReference type="NCBI Taxonomy" id="33069"/>
    <lineage>
        <taxon>Bacteria</taxon>
        <taxon>Pseudomonadati</taxon>
        <taxon>Pseudomonadota</taxon>
        <taxon>Gammaproteobacteria</taxon>
        <taxon>Pseudomonadales</taxon>
        <taxon>Pseudomonadaceae</taxon>
        <taxon>Pseudomonas</taxon>
    </lineage>
</organism>
<dbReference type="Pfam" id="PF13657">
    <property type="entry name" value="Couple_hipA"/>
    <property type="match status" value="1"/>
</dbReference>
<dbReference type="InterPro" id="IPR052028">
    <property type="entry name" value="HipA_Ser/Thr_kinase"/>
</dbReference>
<evidence type="ECO:0000313" key="6">
    <source>
        <dbReference type="EMBL" id="SMS07824.1"/>
    </source>
</evidence>
<dbReference type="Proteomes" id="UP000196842">
    <property type="component" value="Chromosome I"/>
</dbReference>
<dbReference type="AlphaFoldDB" id="A0A1Y6JDE3"/>
<dbReference type="InterPro" id="IPR012893">
    <property type="entry name" value="HipA-like_C"/>
</dbReference>
<evidence type="ECO:0000256" key="3">
    <source>
        <dbReference type="ARBA" id="ARBA00022777"/>
    </source>
</evidence>
<evidence type="ECO:0000256" key="2">
    <source>
        <dbReference type="ARBA" id="ARBA00022679"/>
    </source>
</evidence>
<gene>
    <name evidence="6" type="ORF">CFBP1590_0239</name>
</gene>
<feature type="domain" description="HipA-like C-terminal" evidence="4">
    <location>
        <begin position="168"/>
        <end position="384"/>
    </location>
</feature>
<dbReference type="Pfam" id="PF07804">
    <property type="entry name" value="HipA_C"/>
    <property type="match status" value="1"/>
</dbReference>
<dbReference type="GO" id="GO:0004674">
    <property type="term" value="F:protein serine/threonine kinase activity"/>
    <property type="evidence" value="ECO:0007669"/>
    <property type="project" value="TreeGrafter"/>
</dbReference>
<dbReference type="GeneID" id="47761900"/>
<dbReference type="PANTHER" id="PTHR37419:SF8">
    <property type="entry name" value="TOXIN YJJJ"/>
    <property type="match status" value="1"/>
</dbReference>
<dbReference type="InterPro" id="IPR017508">
    <property type="entry name" value="HipA_N1"/>
</dbReference>
<evidence type="ECO:0000259" key="4">
    <source>
        <dbReference type="Pfam" id="PF07804"/>
    </source>
</evidence>
<dbReference type="KEGG" id="pvd:CFBP1590_0239"/>
<evidence type="ECO:0000256" key="1">
    <source>
        <dbReference type="ARBA" id="ARBA00010164"/>
    </source>
</evidence>
<reference evidence="6 7" key="1">
    <citation type="submission" date="2017-05" db="EMBL/GenBank/DDBJ databases">
        <authorList>
            <person name="Song R."/>
            <person name="Chenine A.L."/>
            <person name="Ruprecht R.M."/>
        </authorList>
    </citation>
    <scope>NUCLEOTIDE SEQUENCE [LARGE SCALE GENOMIC DNA]</scope>
    <source>
        <strain evidence="6 7">CFBP 1590</strain>
    </source>
</reference>
<evidence type="ECO:0000259" key="5">
    <source>
        <dbReference type="Pfam" id="PF13657"/>
    </source>
</evidence>
<sequence length="435" mass="48378">MISNPDQCFVWVWLPEKLDPVVAGVLARDEKRFVFRYGRSYLERKDAIALSLKELPLGTGVLEPMDNMTLPSSIRDGSPDAWGRRVIMNRVFGKQNADGQYADLDEMTYLLESGSDRIGAFDFQASATEYVPRVSRAATLEELLEAASLVEKGIALTPELDQALNHGTSIGGARPKALIESAGAKYVAKFSASNDRVNVVKNEFIAMRLAEKCGIDVARVALEHALGKAVLLIERFDRQPLNGGWSRKIMASALTLFGLDEMLARYCSYELLTDIVRADFFDPKHDLRELFSRLVFNILCSNTDDHGRNHAAFFDGKSYRLTPAYDICPQVRTGTEASQAMRILGANNQSRLAVCLEARTKFLLGEDEALAIIEHQIRTIGKEWAGVCDEAQISTIDKTVLRSTQMLHPYAFDGLSGSALYLEELGREIRKSLQS</sequence>